<sequence>MAGIRRMDRYDFHGHMQKIKALPNKWTQAQLKRIKDCARRINESGKLGTKEIKKLRRDPRGHKGEQYPKSSKTQRRHRIFAAFLKTCIQEFGLYMGLLCSCALAHRTIADVGSDKRNALIKALKTKSLRTETLTTLASKHGAAGRQGEDWQYEYNPSAKTMQEILDNMKEGGSMRLKCWIPVENAQDRPHLTFAIDRDLFWKIVDIANVDDMDAFIDQDSSATTIVP</sequence>
<dbReference type="AlphaFoldDB" id="A0A317VA71"/>
<proteinExistence type="predicted"/>
<protein>
    <submittedName>
        <fullName evidence="2">Uncharacterized protein</fullName>
    </submittedName>
</protein>
<evidence type="ECO:0000313" key="3">
    <source>
        <dbReference type="Proteomes" id="UP000246702"/>
    </source>
</evidence>
<evidence type="ECO:0000256" key="1">
    <source>
        <dbReference type="SAM" id="MobiDB-lite"/>
    </source>
</evidence>
<dbReference type="RefSeq" id="XP_025462871.1">
    <property type="nucleotide sequence ID" value="XM_025612746.1"/>
</dbReference>
<name>A0A317VA71_9EURO</name>
<dbReference type="Proteomes" id="UP000246702">
    <property type="component" value="Unassembled WGS sequence"/>
</dbReference>
<feature type="region of interest" description="Disordered" evidence="1">
    <location>
        <begin position="48"/>
        <end position="73"/>
    </location>
</feature>
<gene>
    <name evidence="2" type="ORF">BO94DRAFT_539656</name>
</gene>
<accession>A0A317VA71</accession>
<organism evidence="2 3">
    <name type="scientific">Aspergillus sclerotioniger CBS 115572</name>
    <dbReference type="NCBI Taxonomy" id="1450535"/>
    <lineage>
        <taxon>Eukaryota</taxon>
        <taxon>Fungi</taxon>
        <taxon>Dikarya</taxon>
        <taxon>Ascomycota</taxon>
        <taxon>Pezizomycotina</taxon>
        <taxon>Eurotiomycetes</taxon>
        <taxon>Eurotiomycetidae</taxon>
        <taxon>Eurotiales</taxon>
        <taxon>Aspergillaceae</taxon>
        <taxon>Aspergillus</taxon>
        <taxon>Aspergillus subgen. Circumdati</taxon>
    </lineage>
</organism>
<keyword evidence="3" id="KW-1185">Reference proteome</keyword>
<dbReference type="GeneID" id="37114889"/>
<comment type="caution">
    <text evidence="2">The sequence shown here is derived from an EMBL/GenBank/DDBJ whole genome shotgun (WGS) entry which is preliminary data.</text>
</comment>
<dbReference type="EMBL" id="MSFK01000037">
    <property type="protein sequence ID" value="PWY71116.1"/>
    <property type="molecule type" value="Genomic_DNA"/>
</dbReference>
<reference evidence="2 3" key="1">
    <citation type="submission" date="2016-12" db="EMBL/GenBank/DDBJ databases">
        <title>The genomes of Aspergillus section Nigri reveals drivers in fungal speciation.</title>
        <authorList>
            <consortium name="DOE Joint Genome Institute"/>
            <person name="Vesth T.C."/>
            <person name="Nybo J."/>
            <person name="Theobald S."/>
            <person name="Brandl J."/>
            <person name="Frisvad J.C."/>
            <person name="Nielsen K.F."/>
            <person name="Lyhne E.K."/>
            <person name="Kogle M.E."/>
            <person name="Kuo A."/>
            <person name="Riley R."/>
            <person name="Clum A."/>
            <person name="Nolan M."/>
            <person name="Lipzen A."/>
            <person name="Salamov A."/>
            <person name="Henrissat B."/>
            <person name="Wiebenga A."/>
            <person name="De Vries R.P."/>
            <person name="Grigoriev I.V."/>
            <person name="Mortensen U.H."/>
            <person name="Andersen M.R."/>
            <person name="Baker S.E."/>
        </authorList>
    </citation>
    <scope>NUCLEOTIDE SEQUENCE [LARGE SCALE GENOMIC DNA]</scope>
    <source>
        <strain evidence="2 3">CBS 115572</strain>
    </source>
</reference>
<evidence type="ECO:0000313" key="2">
    <source>
        <dbReference type="EMBL" id="PWY71116.1"/>
    </source>
</evidence>